<feature type="compositionally biased region" description="Basic residues" evidence="10">
    <location>
        <begin position="192"/>
        <end position="203"/>
    </location>
</feature>
<feature type="compositionally biased region" description="Basic and acidic residues" evidence="10">
    <location>
        <begin position="1558"/>
        <end position="1572"/>
    </location>
</feature>
<evidence type="ECO:0000313" key="11">
    <source>
        <dbReference type="EMBL" id="CAE7032213.1"/>
    </source>
</evidence>
<feature type="compositionally biased region" description="Basic and acidic residues" evidence="10">
    <location>
        <begin position="80"/>
        <end position="93"/>
    </location>
</feature>
<keyword evidence="4 9" id="KW-0227">DNA damage</keyword>
<evidence type="ECO:0000256" key="4">
    <source>
        <dbReference type="ARBA" id="ARBA00022763"/>
    </source>
</evidence>
<organism evidence="11 12">
    <name type="scientific">Pyrenophora teres f. teres</name>
    <dbReference type="NCBI Taxonomy" id="97479"/>
    <lineage>
        <taxon>Eukaryota</taxon>
        <taxon>Fungi</taxon>
        <taxon>Dikarya</taxon>
        <taxon>Ascomycota</taxon>
        <taxon>Pezizomycotina</taxon>
        <taxon>Dothideomycetes</taxon>
        <taxon>Pleosporomycetidae</taxon>
        <taxon>Pleosporales</taxon>
        <taxon>Pleosporineae</taxon>
        <taxon>Pleosporaceae</taxon>
        <taxon>Pyrenophora</taxon>
    </lineage>
</organism>
<feature type="region of interest" description="Disordered" evidence="10">
    <location>
        <begin position="454"/>
        <end position="500"/>
    </location>
</feature>
<feature type="region of interest" description="Disordered" evidence="10">
    <location>
        <begin position="1020"/>
        <end position="1039"/>
    </location>
</feature>
<dbReference type="InterPro" id="IPR018574">
    <property type="entry name" value="Structure-sp_endonuc_su_Slx4"/>
</dbReference>
<evidence type="ECO:0000256" key="9">
    <source>
        <dbReference type="HAMAP-Rule" id="MF_03110"/>
    </source>
</evidence>
<dbReference type="GO" id="GO:0006260">
    <property type="term" value="P:DNA replication"/>
    <property type="evidence" value="ECO:0007669"/>
    <property type="project" value="InterPro"/>
</dbReference>
<name>A0A6S6W0B5_9PLEO</name>
<evidence type="ECO:0000256" key="1">
    <source>
        <dbReference type="ARBA" id="ARBA00004123"/>
    </source>
</evidence>
<feature type="compositionally biased region" description="Low complexity" evidence="10">
    <location>
        <begin position="1026"/>
        <end position="1036"/>
    </location>
</feature>
<dbReference type="PANTHER" id="PTHR38111">
    <property type="entry name" value="ZN(2)-C6 FUNGAL-TYPE DOMAIN-CONTAINING PROTEIN-RELATED"/>
    <property type="match status" value="1"/>
</dbReference>
<feature type="compositionally biased region" description="Low complexity" evidence="10">
    <location>
        <begin position="12"/>
        <end position="24"/>
    </location>
</feature>
<gene>
    <name evidence="9" type="primary">SLX4</name>
    <name evidence="11" type="ORF">PTTW11_04949</name>
</gene>
<evidence type="ECO:0000256" key="10">
    <source>
        <dbReference type="SAM" id="MobiDB-lite"/>
    </source>
</evidence>
<feature type="region of interest" description="Disordered" evidence="10">
    <location>
        <begin position="809"/>
        <end position="836"/>
    </location>
</feature>
<comment type="subcellular location">
    <subcellularLocation>
        <location evidence="1 9">Nucleus</location>
    </subcellularLocation>
</comment>
<feature type="compositionally biased region" description="Low complexity" evidence="10">
    <location>
        <begin position="32"/>
        <end position="45"/>
    </location>
</feature>
<evidence type="ECO:0000256" key="3">
    <source>
        <dbReference type="ARBA" id="ARBA00022553"/>
    </source>
</evidence>
<comment type="subunit">
    <text evidence="9">Forms a heterodimer with SLX1.</text>
</comment>
<feature type="region of interest" description="Disordered" evidence="10">
    <location>
        <begin position="632"/>
        <end position="694"/>
    </location>
</feature>
<keyword evidence="5 9" id="KW-0233">DNA recombination</keyword>
<accession>A0A6S6W0B5</accession>
<feature type="compositionally biased region" description="Basic and acidic residues" evidence="10">
    <location>
        <begin position="144"/>
        <end position="159"/>
    </location>
</feature>
<dbReference type="GO" id="GO:0033557">
    <property type="term" value="C:Slx1-Slx4 complex"/>
    <property type="evidence" value="ECO:0007669"/>
    <property type="project" value="UniProtKB-UniRule"/>
</dbReference>
<dbReference type="EMBL" id="HG992980">
    <property type="protein sequence ID" value="CAE7032213.1"/>
    <property type="molecule type" value="Genomic_DNA"/>
</dbReference>
<dbReference type="GO" id="GO:0000981">
    <property type="term" value="F:DNA-binding transcription factor activity, RNA polymerase II-specific"/>
    <property type="evidence" value="ECO:0007669"/>
    <property type="project" value="InterPro"/>
</dbReference>
<dbReference type="PANTHER" id="PTHR38111:SF2">
    <property type="entry name" value="FINGER DOMAIN PROTEIN, PUTATIVE (AFU_ORTHOLOGUE AFUA_1G01560)-RELATED"/>
    <property type="match status" value="1"/>
</dbReference>
<dbReference type="InterPro" id="IPR053178">
    <property type="entry name" value="Osmoadaptation_assoc"/>
</dbReference>
<sequence length="1692" mass="185769">MAGHSYDVVVLSSSPPAASPQYEAAPRRVAMPASSPLAFSPAASPIRTTAGASRVNSRAAPIPEGAVRGFATVGSLVRSEHFTTRIDNERAETNEAPPPRELPDVVAPPTVAEKPKRRYTKKATTVADESEKPKPKPRARKPKPKSDREIPDSEDELRLPPRPINSHFFDDKGREPPLEPQGEAANAPKLTKTGKLRKSRAKKQAPEEGGEAPIPKPRKTRVAKPKAAATRVKGGKQHDASTIFAHFQDDAHKGEGSAGLGTRARTEELDAPVENPSIWDVPESPRPKTSATIKQRVPSPVAEGLDLEEAVVRRRDWTPPRDTTIPSPFTNSTGKENKALVPGAGGAFTSMIFNFAYAQPPLAQPTETMVDSTTEGTLATKRRRVELVEIRSNQINSRDSSPEKGKATKKKPRTITDLMTEKYAVKDAEPVTGEAFGAFFEPLVSTTKILLNDTSAPDTNVPLKKPLRKRKSASDKADSKAKSKKTSTKSAKQMHVEEKLLSPTSALSRLSKQDVLFGTSSQLVLDESPTTIRQIQSAIKESEQDSNSFAAPAPLRWPKLDKVQSKGGLWAASSRDDKGRVLEHMSDVYIPEPDRTQDIPLLMDGARDKPDEIADDASSFIDIDDIVPDPPSAILISSDLPTPPRNPSRTSQTVEHSNDDYEMTDVGYEDIDNFEQAPPPSNQNADPDNSFIDIDDIDIPLSAHIRQPPTMKLKPPAPMSVTDNGSPKKRGRPPKSLVPIANVSASSTPSLKPLPPKAKTKSKEKAKSPATPLKSLGRFIDIDEILDSEDEGLAALSPTPPRVRKLVDSGPLPLILRSPTTSPSKAKKPSNHKDKAPLRHADITPVYCIATRMLEWTHIKASVFSQLTSHIRSLPPTTDPTKPSWHEKILIYDPIVLEDFTQYINAHTSIRVYKKATQKQAKAWNQQMKADGEPLLTIDKDGDDDEVLAVERELEGFMLQAWCESLSCDEERPKCGSCRKKDRPCMYSYGKLSAFVVQDPKHLTKYGKSRTTPIVYSISASEDETTSSSDSYSPEPSELRITTERHAENGQGFFQTLAPRARSKAQASKKKSNIPQRALEAYLQQSKESSAVLAYSPVSPETTLISRYIGMLGSDPVGKQPLAVLGTWIQSIPSRIGSNRVLDLAAEFLVNSYAAYRDGMHSKRKLAAQSKAKALRELQLVVLGAQSKTTYDVILATKMHFAAEALVGIDTMYHAIHAFGLAQLLKSGTVSDVDDEHLWNLIDNTYIDDVNEAMLAGRKSVYDNDFYLSATYPPPIDSNIIPLSASQRASIAIMHVFIQCPRAVYSIRHAILNPDDAGALAAAVSHMESLIQVDLSQHVSELMQTAVSIADIPPCPEIADIMPDTLEFDSVQSMILCIRYWMLQNVLCGLADSLYRHFPAEAALSLIPPPDRLRIIDIDSALHLAKSLRWADSISQNLPLVPLRLHTPLQISIGPWYRTLRNPPFQQPFSTPNSIPPEAAFELSRAKRMKAWIIAQCNLIHTRWDVSTVEESPLLEALDAMAGEPIPDWLPIRVRFEAEDGEMVMKLDYENKTGSYSERYDVSEPPRKERMPHPGIPGQEWQRENLGVQELAFRGEGSGSQGVGFDTRGKNACFAPSWSTRAVDVLHSTGRNLCSTSGWWPENERTGTVLLDSTHKASAFSGMRRTGGKEAEDIGGGNAIVFGNGGSMDVYL</sequence>
<dbReference type="GO" id="GO:0006281">
    <property type="term" value="P:DNA repair"/>
    <property type="evidence" value="ECO:0007669"/>
    <property type="project" value="UniProtKB-UniRule"/>
</dbReference>
<evidence type="ECO:0000256" key="6">
    <source>
        <dbReference type="ARBA" id="ARBA00023204"/>
    </source>
</evidence>
<evidence type="ECO:0000256" key="8">
    <source>
        <dbReference type="ARBA" id="ARBA00029496"/>
    </source>
</evidence>
<reference evidence="11" key="1">
    <citation type="submission" date="2021-02" db="EMBL/GenBank/DDBJ databases">
        <authorList>
            <person name="Syme A R."/>
            <person name="Syme A R."/>
            <person name="Moolhuijzen P."/>
        </authorList>
    </citation>
    <scope>NUCLEOTIDE SEQUENCE</scope>
    <source>
        <strain evidence="11">W1-1</strain>
    </source>
</reference>
<feature type="region of interest" description="Disordered" evidence="10">
    <location>
        <begin position="1557"/>
        <end position="1579"/>
    </location>
</feature>
<dbReference type="Pfam" id="PF09494">
    <property type="entry name" value="Slx4"/>
    <property type="match status" value="1"/>
</dbReference>
<feature type="region of interest" description="Disordered" evidence="10">
    <location>
        <begin position="1"/>
        <end position="66"/>
    </location>
</feature>
<dbReference type="Proteomes" id="UP000472372">
    <property type="component" value="Chromosome 4"/>
</dbReference>
<feature type="compositionally biased region" description="Polar residues" evidence="10">
    <location>
        <begin position="46"/>
        <end position="56"/>
    </location>
</feature>
<feature type="region of interest" description="Disordered" evidence="10">
    <location>
        <begin position="390"/>
        <end position="412"/>
    </location>
</feature>
<dbReference type="HAMAP" id="MF_03110">
    <property type="entry name" value="Endonuc_su_Slx4"/>
    <property type="match status" value="1"/>
</dbReference>
<feature type="compositionally biased region" description="Basic and acidic residues" evidence="10">
    <location>
        <begin position="168"/>
        <end position="177"/>
    </location>
</feature>
<dbReference type="CDD" id="cd00067">
    <property type="entry name" value="GAL4"/>
    <property type="match status" value="1"/>
</dbReference>
<comment type="function">
    <text evidence="9">Regulatory subunit of the SLX1-SLX4 structure-specific endonuclease that resolves DNA secondary structures generated during DNA repair and recombination. Has endonuclease activity towards branched DNA substrates, introducing single-strand cuts in duplex DNA close to junctions with ss-DNA.</text>
</comment>
<keyword evidence="7 9" id="KW-0539">Nucleus</keyword>
<feature type="compositionally biased region" description="Acidic residues" evidence="10">
    <location>
        <begin position="660"/>
        <end position="673"/>
    </location>
</feature>
<protein>
    <recommendedName>
        <fullName evidence="8 9">Structure-specific endonuclease subunit SLX4</fullName>
    </recommendedName>
</protein>
<keyword evidence="6 9" id="KW-0234">DNA repair</keyword>
<feature type="compositionally biased region" description="Polar residues" evidence="10">
    <location>
        <begin position="325"/>
        <end position="334"/>
    </location>
</feature>
<proteinExistence type="inferred from homology"/>
<feature type="region of interest" description="Disordered" evidence="10">
    <location>
        <begin position="318"/>
        <end position="337"/>
    </location>
</feature>
<evidence type="ECO:0000256" key="7">
    <source>
        <dbReference type="ARBA" id="ARBA00023242"/>
    </source>
</evidence>
<dbReference type="InterPro" id="IPR001138">
    <property type="entry name" value="Zn2Cys6_DnaBD"/>
</dbReference>
<comment type="PTM">
    <text evidence="9">Phosphorylated in response to DNA damage.</text>
</comment>
<keyword evidence="3 9" id="KW-0597">Phosphoprotein</keyword>
<feature type="compositionally biased region" description="Basic and acidic residues" evidence="10">
    <location>
        <begin position="472"/>
        <end position="481"/>
    </location>
</feature>
<dbReference type="GO" id="GO:0008270">
    <property type="term" value="F:zinc ion binding"/>
    <property type="evidence" value="ECO:0007669"/>
    <property type="project" value="InterPro"/>
</dbReference>
<comment type="similarity">
    <text evidence="2 9">Belongs to the SLX4 family.</text>
</comment>
<evidence type="ECO:0000256" key="5">
    <source>
        <dbReference type="ARBA" id="ARBA00023172"/>
    </source>
</evidence>
<evidence type="ECO:0000256" key="2">
    <source>
        <dbReference type="ARBA" id="ARBA00006661"/>
    </source>
</evidence>
<feature type="region of interest" description="Disordered" evidence="10">
    <location>
        <begin position="707"/>
        <end position="772"/>
    </location>
</feature>
<dbReference type="GO" id="GO:0017108">
    <property type="term" value="F:5'-flap endonuclease activity"/>
    <property type="evidence" value="ECO:0007669"/>
    <property type="project" value="InterPro"/>
</dbReference>
<dbReference type="GO" id="GO:0006310">
    <property type="term" value="P:DNA recombination"/>
    <property type="evidence" value="ECO:0007669"/>
    <property type="project" value="UniProtKB-UniRule"/>
</dbReference>
<feature type="region of interest" description="Disordered" evidence="10">
    <location>
        <begin position="80"/>
        <end position="307"/>
    </location>
</feature>
<evidence type="ECO:0000313" key="12">
    <source>
        <dbReference type="Proteomes" id="UP000472372"/>
    </source>
</evidence>
<dbReference type="InterPro" id="IPR027784">
    <property type="entry name" value="Slx4_ascomycetes"/>
</dbReference>